<protein>
    <submittedName>
        <fullName evidence="2">DUF4920 domain-containing protein</fullName>
    </submittedName>
</protein>
<feature type="region of interest" description="Disordered" evidence="1">
    <location>
        <begin position="1"/>
        <end position="32"/>
    </location>
</feature>
<dbReference type="OrthoDB" id="129527at2"/>
<comment type="caution">
    <text evidence="2">The sequence shown here is derived from an EMBL/GenBank/DDBJ whole genome shotgun (WGS) entry which is preliminary data.</text>
</comment>
<proteinExistence type="predicted"/>
<accession>A0A255ZXH1</accession>
<name>A0A255ZXH1_9FLAO</name>
<gene>
    <name evidence="2" type="ORF">CHX27_06085</name>
</gene>
<sequence length="170" mass="18767">MPEATEATETTETPEAAEAEETEKIEVKENTSKTPTVSYAKFGASVSDKNVLSKEQMLQKYAKLKKGDTIQVKFRSKIGSVCKKKGCWMKMDLASGKESFIRFKDYGFFVPLNADGSTAIVSGKAFIDVVSVDELKHYEKDAGKSQAEIDKITEPKITYAFTADGVLIEE</sequence>
<reference evidence="2 3" key="1">
    <citation type="submission" date="2017-07" db="EMBL/GenBank/DDBJ databases">
        <title>Flavobacterium cyanobacteriorum sp. nov., isolated from cyanobacterial aggregates in a eutrophic lake.</title>
        <authorList>
            <person name="Cai H."/>
        </authorList>
    </citation>
    <scope>NUCLEOTIDE SEQUENCE [LARGE SCALE GENOMIC DNA]</scope>
    <source>
        <strain evidence="2 3">TH167</strain>
    </source>
</reference>
<evidence type="ECO:0000256" key="1">
    <source>
        <dbReference type="SAM" id="MobiDB-lite"/>
    </source>
</evidence>
<keyword evidence="3" id="KW-1185">Reference proteome</keyword>
<feature type="compositionally biased region" description="Low complexity" evidence="1">
    <location>
        <begin position="1"/>
        <end position="14"/>
    </location>
</feature>
<evidence type="ECO:0000313" key="2">
    <source>
        <dbReference type="EMBL" id="OYQ45490.1"/>
    </source>
</evidence>
<dbReference type="InterPro" id="IPR032577">
    <property type="entry name" value="DUF4920"/>
</dbReference>
<feature type="compositionally biased region" description="Basic and acidic residues" evidence="1">
    <location>
        <begin position="22"/>
        <end position="31"/>
    </location>
</feature>
<dbReference type="Proteomes" id="UP000216035">
    <property type="component" value="Unassembled WGS sequence"/>
</dbReference>
<organism evidence="2 3">
    <name type="scientific">Flavobacterium aurantiibacter</name>
    <dbReference type="NCBI Taxonomy" id="2023067"/>
    <lineage>
        <taxon>Bacteria</taxon>
        <taxon>Pseudomonadati</taxon>
        <taxon>Bacteroidota</taxon>
        <taxon>Flavobacteriia</taxon>
        <taxon>Flavobacteriales</taxon>
        <taxon>Flavobacteriaceae</taxon>
        <taxon>Flavobacterium</taxon>
    </lineage>
</organism>
<dbReference type="Pfam" id="PF16267">
    <property type="entry name" value="DUF4920"/>
    <property type="match status" value="1"/>
</dbReference>
<evidence type="ECO:0000313" key="3">
    <source>
        <dbReference type="Proteomes" id="UP000216035"/>
    </source>
</evidence>
<dbReference type="EMBL" id="NOXX01000181">
    <property type="protein sequence ID" value="OYQ45490.1"/>
    <property type="molecule type" value="Genomic_DNA"/>
</dbReference>
<dbReference type="AlphaFoldDB" id="A0A255ZXH1"/>